<comment type="caution">
    <text evidence="3">The sequence shown here is derived from an EMBL/GenBank/DDBJ whole genome shotgun (WGS) entry which is preliminary data.</text>
</comment>
<gene>
    <name evidence="3" type="ORF">LXN57_20830</name>
</gene>
<dbReference type="EMBL" id="JAMQOL010000028">
    <property type="protein sequence ID" value="MCM4080028.1"/>
    <property type="molecule type" value="Genomic_DNA"/>
</dbReference>
<protein>
    <submittedName>
        <fullName evidence="3">GAF domain-containing protein</fullName>
    </submittedName>
</protein>
<accession>A0ABT0Y3G2</accession>
<proteinExistence type="predicted"/>
<keyword evidence="1" id="KW-0238">DNA-binding</keyword>
<dbReference type="RefSeq" id="WP_251799839.1">
    <property type="nucleotide sequence ID" value="NZ_JAMQOL010000028.1"/>
</dbReference>
<dbReference type="InterPro" id="IPR001867">
    <property type="entry name" value="OmpR/PhoB-type_DNA-bd"/>
</dbReference>
<name>A0ABT0Y3G2_9ACTN</name>
<evidence type="ECO:0000256" key="1">
    <source>
        <dbReference type="ARBA" id="ARBA00023125"/>
    </source>
</evidence>
<feature type="domain" description="OmpR/PhoB-type" evidence="2">
    <location>
        <begin position="243"/>
        <end position="308"/>
    </location>
</feature>
<dbReference type="Pfam" id="PF01590">
    <property type="entry name" value="GAF"/>
    <property type="match status" value="1"/>
</dbReference>
<evidence type="ECO:0000313" key="4">
    <source>
        <dbReference type="Proteomes" id="UP001523216"/>
    </source>
</evidence>
<dbReference type="InterPro" id="IPR029016">
    <property type="entry name" value="GAF-like_dom_sf"/>
</dbReference>
<dbReference type="InterPro" id="IPR003018">
    <property type="entry name" value="GAF"/>
</dbReference>
<evidence type="ECO:0000259" key="2">
    <source>
        <dbReference type="SMART" id="SM00862"/>
    </source>
</evidence>
<keyword evidence="4" id="KW-1185">Reference proteome</keyword>
<organism evidence="3 4">
    <name type="scientific">Paractinoplanes hotanensis</name>
    <dbReference type="NCBI Taxonomy" id="2906497"/>
    <lineage>
        <taxon>Bacteria</taxon>
        <taxon>Bacillati</taxon>
        <taxon>Actinomycetota</taxon>
        <taxon>Actinomycetes</taxon>
        <taxon>Micromonosporales</taxon>
        <taxon>Micromonosporaceae</taxon>
        <taxon>Paractinoplanes</taxon>
    </lineage>
</organism>
<dbReference type="SMART" id="SM00862">
    <property type="entry name" value="Trans_reg_C"/>
    <property type="match status" value="1"/>
</dbReference>
<sequence>MPNPWLALDAGADPVERMRQVGRAHELFLAGQKQDGPAVRSVVAESWRRSAVALPGPDATAPIELSDDDLETYRAAHPLARVLPIFRDLLGGLAEDGEHLMAVCDAYGRLLWVEGTAKVLRAGERMNFVPGARWDEAHAGTNAPGTALAVDHPLQIFATEHFSRGVQRWTCAAAPIHDPGTGRLLGAIDVTGGDHLANPHSLALVRATALAAEAYLRGHRSAPATAGSVVALGRNEALLTFEGRQWRLGRRHSELLVMLLAHPEGSTGDELAFGVYGDDASPVTVRAELSRLRRALGPELMESRPYRLRAEVEADFRTVTALLEHGRVADALEAYAGPLLPGSDAPGVARLRRLVDDRLRSALLAARDRTLLQTWLHSPWGADDLEVWEAYARLLAPTAPDRPMALTRIRELQVEFGLGPPVSGAPKVARRS</sequence>
<reference evidence="3 4" key="1">
    <citation type="submission" date="2022-06" db="EMBL/GenBank/DDBJ databases">
        <title>Actinoplanes abujensis sp. nov., isolated from Nigerian arid soil.</title>
        <authorList>
            <person name="Ding P."/>
        </authorList>
    </citation>
    <scope>NUCLEOTIDE SEQUENCE [LARGE SCALE GENOMIC DNA]</scope>
    <source>
        <strain evidence="4">TRM88002</strain>
    </source>
</reference>
<dbReference type="Proteomes" id="UP001523216">
    <property type="component" value="Unassembled WGS sequence"/>
</dbReference>
<dbReference type="Gene3D" id="3.30.450.40">
    <property type="match status" value="1"/>
</dbReference>
<evidence type="ECO:0000313" key="3">
    <source>
        <dbReference type="EMBL" id="MCM4080028.1"/>
    </source>
</evidence>